<reference evidence="3" key="1">
    <citation type="submission" date="2016-06" db="EMBL/GenBank/DDBJ databases">
        <title>Parallel loss of symbiosis genes in relatives of nitrogen-fixing non-legume Parasponia.</title>
        <authorList>
            <person name="Van Velzen R."/>
            <person name="Holmer R."/>
            <person name="Bu F."/>
            <person name="Rutten L."/>
            <person name="Van Zeijl A."/>
            <person name="Liu W."/>
            <person name="Santuari L."/>
            <person name="Cao Q."/>
            <person name="Sharma T."/>
            <person name="Shen D."/>
            <person name="Roswanjaya Y."/>
            <person name="Wardhani T."/>
            <person name="Kalhor M.S."/>
            <person name="Jansen J."/>
            <person name="Van den Hoogen J."/>
            <person name="Gungor B."/>
            <person name="Hartog M."/>
            <person name="Hontelez J."/>
            <person name="Verver J."/>
            <person name="Yang W.-C."/>
            <person name="Schijlen E."/>
            <person name="Repin R."/>
            <person name="Schilthuizen M."/>
            <person name="Schranz E."/>
            <person name="Heidstra R."/>
            <person name="Miyata K."/>
            <person name="Fedorova E."/>
            <person name="Kohlen W."/>
            <person name="Bisseling T."/>
            <person name="Smit S."/>
            <person name="Geurts R."/>
        </authorList>
    </citation>
    <scope>NUCLEOTIDE SEQUENCE [LARGE SCALE GENOMIC DNA]</scope>
    <source>
        <strain evidence="3">cv. RG33-2</strain>
    </source>
</reference>
<organism evidence="2 3">
    <name type="scientific">Trema orientale</name>
    <name type="common">Charcoal tree</name>
    <name type="synonym">Celtis orientalis</name>
    <dbReference type="NCBI Taxonomy" id="63057"/>
    <lineage>
        <taxon>Eukaryota</taxon>
        <taxon>Viridiplantae</taxon>
        <taxon>Streptophyta</taxon>
        <taxon>Embryophyta</taxon>
        <taxon>Tracheophyta</taxon>
        <taxon>Spermatophyta</taxon>
        <taxon>Magnoliopsida</taxon>
        <taxon>eudicotyledons</taxon>
        <taxon>Gunneridae</taxon>
        <taxon>Pentapetalae</taxon>
        <taxon>rosids</taxon>
        <taxon>fabids</taxon>
        <taxon>Rosales</taxon>
        <taxon>Cannabaceae</taxon>
        <taxon>Trema</taxon>
    </lineage>
</organism>
<sequence>GDLLAGRTGGKPHIGREGAVPHAGHTGGTLCAGRMGFAPLSWPRGLHPALVAVQASSCSCGCVGAVLNGGRMGTLRACGRTGFVSCVAAWCPKAVVFPTDPVLAFLSVSRCH</sequence>
<dbReference type="Proteomes" id="UP000237000">
    <property type="component" value="Unassembled WGS sequence"/>
</dbReference>
<dbReference type="AlphaFoldDB" id="A0A2P5D3X3"/>
<feature type="region of interest" description="Disordered" evidence="1">
    <location>
        <begin position="1"/>
        <end position="21"/>
    </location>
</feature>
<dbReference type="EMBL" id="JXTC01000299">
    <property type="protein sequence ID" value="PON67981.1"/>
    <property type="molecule type" value="Genomic_DNA"/>
</dbReference>
<gene>
    <name evidence="2" type="ORF">TorRG33x02_263010</name>
</gene>
<evidence type="ECO:0000313" key="3">
    <source>
        <dbReference type="Proteomes" id="UP000237000"/>
    </source>
</evidence>
<dbReference type="OrthoDB" id="10543097at2759"/>
<evidence type="ECO:0000313" key="2">
    <source>
        <dbReference type="EMBL" id="PON67981.1"/>
    </source>
</evidence>
<accession>A0A2P5D3X3</accession>
<feature type="non-terminal residue" evidence="2">
    <location>
        <position position="1"/>
    </location>
</feature>
<keyword evidence="3" id="KW-1185">Reference proteome</keyword>
<dbReference type="InParanoid" id="A0A2P5D3X3"/>
<protein>
    <submittedName>
        <fullName evidence="2">Uncharacterized protein</fullName>
    </submittedName>
</protein>
<comment type="caution">
    <text evidence="2">The sequence shown here is derived from an EMBL/GenBank/DDBJ whole genome shotgun (WGS) entry which is preliminary data.</text>
</comment>
<evidence type="ECO:0000256" key="1">
    <source>
        <dbReference type="SAM" id="MobiDB-lite"/>
    </source>
</evidence>
<proteinExistence type="predicted"/>
<name>A0A2P5D3X3_TREOI</name>